<keyword evidence="1 3" id="KW-0378">Hydrolase</keyword>
<dbReference type="InterPro" id="IPR029058">
    <property type="entry name" value="AB_hydrolase_fold"/>
</dbReference>
<reference evidence="3 4" key="1">
    <citation type="journal article" date="2015" name="Nature">
        <title>rRNA introns, odd ribosomes, and small enigmatic genomes across a large radiation of phyla.</title>
        <authorList>
            <person name="Brown C.T."/>
            <person name="Hug L.A."/>
            <person name="Thomas B.C."/>
            <person name="Sharon I."/>
            <person name="Castelle C.J."/>
            <person name="Singh A."/>
            <person name="Wilkins M.J."/>
            <person name="Williams K.H."/>
            <person name="Banfield J.F."/>
        </authorList>
    </citation>
    <scope>NUCLEOTIDE SEQUENCE [LARGE SCALE GENOMIC DNA]</scope>
</reference>
<dbReference type="AlphaFoldDB" id="A0A0G0LPS0"/>
<sequence>MSSTSKISVFQKFTQINHRTVHFLEAGDPSLPKLLLLHTWPSTSQIYYPSIKILATKFHVFAPDLPGFGLSDEPDSLYSYDTFTVFIRNFMDHQKITKTNLLGVSLGAALALKFAHQYPQRIGKLILNSPPVDLYSKHRLIFKLLIKFVSRYPLFTDKIINSFKKGRILNIIYTLRSQKDSVSPLAYQQFLESTSHTNNRAIIETMKEILTRNLNQYLTDFPNLPTLLLVGQNEYLELQKDMDYLAKTLPQAEYQRIAGGDHHMLLHKYYPFARTVINFLETAPKSTKIQ</sequence>
<dbReference type="SUPFAM" id="SSF53474">
    <property type="entry name" value="alpha/beta-Hydrolases"/>
    <property type="match status" value="1"/>
</dbReference>
<protein>
    <submittedName>
        <fullName evidence="3">Hydrolase, alpha/beta hydrolase fold family protein</fullName>
    </submittedName>
</protein>
<evidence type="ECO:0000313" key="4">
    <source>
        <dbReference type="Proteomes" id="UP000033841"/>
    </source>
</evidence>
<feature type="domain" description="AB hydrolase-1" evidence="2">
    <location>
        <begin position="34"/>
        <end position="266"/>
    </location>
</feature>
<evidence type="ECO:0000259" key="2">
    <source>
        <dbReference type="Pfam" id="PF00561"/>
    </source>
</evidence>
<dbReference type="PRINTS" id="PR00111">
    <property type="entry name" value="ABHYDROLASE"/>
</dbReference>
<dbReference type="PANTHER" id="PTHR42977:SF3">
    <property type="entry name" value="AB HYDROLASE-1 DOMAIN-CONTAINING PROTEIN"/>
    <property type="match status" value="1"/>
</dbReference>
<proteinExistence type="predicted"/>
<accession>A0A0G0LPS0</accession>
<gene>
    <name evidence="3" type="ORF">UT14_C0047G0007</name>
</gene>
<dbReference type="InterPro" id="IPR051340">
    <property type="entry name" value="Haloalkane_dehalogenase"/>
</dbReference>
<evidence type="ECO:0000256" key="1">
    <source>
        <dbReference type="ARBA" id="ARBA00022801"/>
    </source>
</evidence>
<comment type="caution">
    <text evidence="3">The sequence shown here is derived from an EMBL/GenBank/DDBJ whole genome shotgun (WGS) entry which is preliminary data.</text>
</comment>
<evidence type="ECO:0000313" key="3">
    <source>
        <dbReference type="EMBL" id="KKQ89970.1"/>
    </source>
</evidence>
<organism evidence="3 4">
    <name type="scientific">Candidatus Shapirobacteria bacterium GW2011_GWE1_38_92</name>
    <dbReference type="NCBI Taxonomy" id="1618489"/>
    <lineage>
        <taxon>Bacteria</taxon>
        <taxon>Candidatus Shapironibacteriota</taxon>
    </lineage>
</organism>
<name>A0A0G0LPS0_9BACT</name>
<dbReference type="InterPro" id="IPR000073">
    <property type="entry name" value="AB_hydrolase_1"/>
</dbReference>
<dbReference type="Proteomes" id="UP000033841">
    <property type="component" value="Unassembled WGS sequence"/>
</dbReference>
<dbReference type="Pfam" id="PF00561">
    <property type="entry name" value="Abhydrolase_1"/>
    <property type="match status" value="1"/>
</dbReference>
<dbReference type="GO" id="GO:0004301">
    <property type="term" value="F:epoxide hydrolase activity"/>
    <property type="evidence" value="ECO:0007669"/>
    <property type="project" value="TreeGrafter"/>
</dbReference>
<dbReference type="Gene3D" id="3.40.50.1820">
    <property type="entry name" value="alpha/beta hydrolase"/>
    <property type="match status" value="1"/>
</dbReference>
<dbReference type="PANTHER" id="PTHR42977">
    <property type="entry name" value="HYDROLASE-RELATED"/>
    <property type="match status" value="1"/>
</dbReference>
<dbReference type="EMBL" id="LBVR01000047">
    <property type="protein sequence ID" value="KKQ89970.1"/>
    <property type="molecule type" value="Genomic_DNA"/>
</dbReference>